<dbReference type="Proteomes" id="UP001385499">
    <property type="component" value="Unassembled WGS sequence"/>
</dbReference>
<protein>
    <submittedName>
        <fullName evidence="6">Metalloregulator ArsR/SmtB family transcription factor</fullName>
    </submittedName>
</protein>
<keyword evidence="1" id="KW-0805">Transcription regulation</keyword>
<evidence type="ECO:0000313" key="7">
    <source>
        <dbReference type="Proteomes" id="UP001385499"/>
    </source>
</evidence>
<dbReference type="InterPro" id="IPR036388">
    <property type="entry name" value="WH-like_DNA-bd_sf"/>
</dbReference>
<evidence type="ECO:0000256" key="3">
    <source>
        <dbReference type="ARBA" id="ARBA00023163"/>
    </source>
</evidence>
<evidence type="ECO:0000313" key="6">
    <source>
        <dbReference type="EMBL" id="MEJ8472605.1"/>
    </source>
</evidence>
<keyword evidence="2" id="KW-0238">DNA-binding</keyword>
<evidence type="ECO:0000256" key="4">
    <source>
        <dbReference type="SAM" id="MobiDB-lite"/>
    </source>
</evidence>
<keyword evidence="7" id="KW-1185">Reference proteome</keyword>
<feature type="domain" description="HTH arsR-type" evidence="5">
    <location>
        <begin position="38"/>
        <end position="135"/>
    </location>
</feature>
<dbReference type="SMART" id="SM00418">
    <property type="entry name" value="HTH_ARSR"/>
    <property type="match status" value="1"/>
</dbReference>
<dbReference type="EMBL" id="JBAKIA010000001">
    <property type="protein sequence ID" value="MEJ8472605.1"/>
    <property type="molecule type" value="Genomic_DNA"/>
</dbReference>
<dbReference type="PRINTS" id="PR00778">
    <property type="entry name" value="HTHARSR"/>
</dbReference>
<reference evidence="6 7" key="1">
    <citation type="submission" date="2024-02" db="EMBL/GenBank/DDBJ databases">
        <title>Roseibium algae sp. nov., isolated from marine alga (Grateloupia sp.), showing potential in myo-inositol conversion.</title>
        <authorList>
            <person name="Wang Y."/>
        </authorList>
    </citation>
    <scope>NUCLEOTIDE SEQUENCE [LARGE SCALE GENOMIC DNA]</scope>
    <source>
        <strain evidence="6 7">H3510</strain>
    </source>
</reference>
<accession>A0ABU8TG29</accession>
<dbReference type="NCBIfam" id="NF033788">
    <property type="entry name" value="HTH_metalloreg"/>
    <property type="match status" value="1"/>
</dbReference>
<dbReference type="InterPro" id="IPR036390">
    <property type="entry name" value="WH_DNA-bd_sf"/>
</dbReference>
<dbReference type="Gene3D" id="1.10.10.10">
    <property type="entry name" value="Winged helix-like DNA-binding domain superfamily/Winged helix DNA-binding domain"/>
    <property type="match status" value="1"/>
</dbReference>
<dbReference type="PANTHER" id="PTHR43132">
    <property type="entry name" value="ARSENICAL RESISTANCE OPERON REPRESSOR ARSR-RELATED"/>
    <property type="match status" value="1"/>
</dbReference>
<dbReference type="Pfam" id="PF12840">
    <property type="entry name" value="HTH_20"/>
    <property type="match status" value="1"/>
</dbReference>
<evidence type="ECO:0000256" key="2">
    <source>
        <dbReference type="ARBA" id="ARBA00023125"/>
    </source>
</evidence>
<organism evidence="6 7">
    <name type="scientific">Roseibium algae</name>
    <dbReference type="NCBI Taxonomy" id="3123038"/>
    <lineage>
        <taxon>Bacteria</taxon>
        <taxon>Pseudomonadati</taxon>
        <taxon>Pseudomonadota</taxon>
        <taxon>Alphaproteobacteria</taxon>
        <taxon>Hyphomicrobiales</taxon>
        <taxon>Stappiaceae</taxon>
        <taxon>Roseibium</taxon>
    </lineage>
</organism>
<dbReference type="CDD" id="cd00090">
    <property type="entry name" value="HTH_ARSR"/>
    <property type="match status" value="1"/>
</dbReference>
<proteinExistence type="predicted"/>
<evidence type="ECO:0000256" key="1">
    <source>
        <dbReference type="ARBA" id="ARBA00023015"/>
    </source>
</evidence>
<dbReference type="PANTHER" id="PTHR43132:SF2">
    <property type="entry name" value="ARSENICAL RESISTANCE OPERON REPRESSOR ARSR-RELATED"/>
    <property type="match status" value="1"/>
</dbReference>
<sequence length="150" mass="15887">MVISQKTAHRSSGHDQNVNVPEVNSNHGAGQIPYGPPAACPDIEVAAQGFAALGSESRLEVVLTLVKAGKTGLTVGDIQTRTGMAASTLAHHLKFLSSAGLVMQEKVGRAVINRAAFDHLEGLASYIMKECCVDERESPQNCCADEEIDE</sequence>
<feature type="compositionally biased region" description="Polar residues" evidence="4">
    <location>
        <begin position="14"/>
        <end position="28"/>
    </location>
</feature>
<gene>
    <name evidence="6" type="ORF">V6575_00770</name>
</gene>
<dbReference type="InterPro" id="IPR011991">
    <property type="entry name" value="ArsR-like_HTH"/>
</dbReference>
<evidence type="ECO:0000259" key="5">
    <source>
        <dbReference type="PROSITE" id="PS50987"/>
    </source>
</evidence>
<dbReference type="InterPro" id="IPR051011">
    <property type="entry name" value="Metal_resp_trans_reg"/>
</dbReference>
<dbReference type="SUPFAM" id="SSF46785">
    <property type="entry name" value="Winged helix' DNA-binding domain"/>
    <property type="match status" value="1"/>
</dbReference>
<comment type="caution">
    <text evidence="6">The sequence shown here is derived from an EMBL/GenBank/DDBJ whole genome shotgun (WGS) entry which is preliminary data.</text>
</comment>
<dbReference type="PROSITE" id="PS50987">
    <property type="entry name" value="HTH_ARSR_2"/>
    <property type="match status" value="1"/>
</dbReference>
<dbReference type="InterPro" id="IPR001845">
    <property type="entry name" value="HTH_ArsR_DNA-bd_dom"/>
</dbReference>
<feature type="region of interest" description="Disordered" evidence="4">
    <location>
        <begin position="1"/>
        <end position="30"/>
    </location>
</feature>
<dbReference type="RefSeq" id="WP_340272076.1">
    <property type="nucleotide sequence ID" value="NZ_JBAKIA010000001.1"/>
</dbReference>
<keyword evidence="3" id="KW-0804">Transcription</keyword>
<name>A0ABU8TG29_9HYPH</name>